<feature type="compositionally biased region" description="Pro residues" evidence="1">
    <location>
        <begin position="53"/>
        <end position="65"/>
    </location>
</feature>
<feature type="region of interest" description="Disordered" evidence="1">
    <location>
        <begin position="1"/>
        <end position="94"/>
    </location>
</feature>
<evidence type="ECO:0000256" key="1">
    <source>
        <dbReference type="SAM" id="MobiDB-lite"/>
    </source>
</evidence>
<gene>
    <name evidence="2" type="ORF">CSW29_11095</name>
</gene>
<organism evidence="2 3">
    <name type="scientific">Thermus scotoductus</name>
    <dbReference type="NCBI Taxonomy" id="37636"/>
    <lineage>
        <taxon>Bacteria</taxon>
        <taxon>Thermotogati</taxon>
        <taxon>Deinococcota</taxon>
        <taxon>Deinococci</taxon>
        <taxon>Thermales</taxon>
        <taxon>Thermaceae</taxon>
        <taxon>Thermus</taxon>
    </lineage>
</organism>
<reference evidence="2 3" key="1">
    <citation type="journal article" date="2019" name="Extremophiles">
        <title>Biogeography of thermophiles and predominance of Thermus scotoductus in domestic water heaters.</title>
        <authorList>
            <person name="Wilpiszeski R.L."/>
            <person name="Zhang Z."/>
            <person name="House C.H."/>
        </authorList>
    </citation>
    <scope>NUCLEOTIDE SEQUENCE [LARGE SCALE GENOMIC DNA]</scope>
    <source>
        <strain evidence="2 3">16_S16</strain>
    </source>
</reference>
<evidence type="ECO:0000313" key="2">
    <source>
        <dbReference type="EMBL" id="RTH97790.1"/>
    </source>
</evidence>
<feature type="compositionally biased region" description="Pro residues" evidence="1">
    <location>
        <begin position="29"/>
        <end position="40"/>
    </location>
</feature>
<dbReference type="Proteomes" id="UP000288347">
    <property type="component" value="Unassembled WGS sequence"/>
</dbReference>
<accession>A0A430UER8</accession>
<evidence type="ECO:0000313" key="3">
    <source>
        <dbReference type="Proteomes" id="UP000288347"/>
    </source>
</evidence>
<proteinExistence type="predicted"/>
<protein>
    <submittedName>
        <fullName evidence="2">Uncharacterized protein</fullName>
    </submittedName>
</protein>
<sequence length="113" mass="11388">MPPVHRRLHINLDTTTRSAGWPRGGPGSPARPGPGRPGSPPGGRGRGGAGPGPEGPLGPRGPPGAPKRRGLAGSFWYQSTASGRGEGQVPRCAPKKRIRGSGKAFCVGEAIGA</sequence>
<name>A0A430UER8_THESC</name>
<comment type="caution">
    <text evidence="2">The sequence shown here is derived from an EMBL/GenBank/DDBJ whole genome shotgun (WGS) entry which is preliminary data.</text>
</comment>
<dbReference type="EMBL" id="PEMH01000369">
    <property type="protein sequence ID" value="RTH97790.1"/>
    <property type="molecule type" value="Genomic_DNA"/>
</dbReference>
<dbReference type="AlphaFoldDB" id="A0A430UER8"/>
<feature type="compositionally biased region" description="Gly residues" evidence="1">
    <location>
        <begin position="41"/>
        <end position="52"/>
    </location>
</feature>